<evidence type="ECO:0000313" key="2">
    <source>
        <dbReference type="EMBL" id="KAG2181114.1"/>
    </source>
</evidence>
<keyword evidence="3" id="KW-1185">Reference proteome</keyword>
<feature type="region of interest" description="Disordered" evidence="1">
    <location>
        <begin position="9"/>
        <end position="55"/>
    </location>
</feature>
<accession>A0A8H7PX75</accession>
<reference evidence="2" key="1">
    <citation type="submission" date="2020-12" db="EMBL/GenBank/DDBJ databases">
        <title>Metabolic potential, ecology and presence of endohyphal bacteria is reflected in genomic diversity of Mucoromycotina.</title>
        <authorList>
            <person name="Muszewska A."/>
            <person name="Okrasinska A."/>
            <person name="Steczkiewicz K."/>
            <person name="Drgas O."/>
            <person name="Orlowska M."/>
            <person name="Perlinska-Lenart U."/>
            <person name="Aleksandrzak-Piekarczyk T."/>
            <person name="Szatraj K."/>
            <person name="Zielenkiewicz U."/>
            <person name="Pilsyk S."/>
            <person name="Malc E."/>
            <person name="Mieczkowski P."/>
            <person name="Kruszewska J.S."/>
            <person name="Biernat P."/>
            <person name="Pawlowska J."/>
        </authorList>
    </citation>
    <scope>NUCLEOTIDE SEQUENCE</scope>
    <source>
        <strain evidence="2">WA0000067209</strain>
    </source>
</reference>
<protein>
    <submittedName>
        <fullName evidence="2">Uncharacterized protein</fullName>
    </submittedName>
</protein>
<organism evidence="2 3">
    <name type="scientific">Mortierella isabellina</name>
    <name type="common">Filamentous fungus</name>
    <name type="synonym">Umbelopsis isabellina</name>
    <dbReference type="NCBI Taxonomy" id="91625"/>
    <lineage>
        <taxon>Eukaryota</taxon>
        <taxon>Fungi</taxon>
        <taxon>Fungi incertae sedis</taxon>
        <taxon>Mucoromycota</taxon>
        <taxon>Mucoromycotina</taxon>
        <taxon>Umbelopsidomycetes</taxon>
        <taxon>Umbelopsidales</taxon>
        <taxon>Umbelopsidaceae</taxon>
        <taxon>Umbelopsis</taxon>
    </lineage>
</organism>
<proteinExistence type="predicted"/>
<sequence>MSDHFVRAIGAYEPERCTANGPPETDPTKERPHMAYSSGQPDRRQRGQDHADQHLTASASVILRHSTSLHTVSSSLAIYFNKVGEFAENNKVAQYQCVTLIRPSTTQNYDIFVKLS</sequence>
<comment type="caution">
    <text evidence="2">The sequence shown here is derived from an EMBL/GenBank/DDBJ whole genome shotgun (WGS) entry which is preliminary data.</text>
</comment>
<name>A0A8H7PX75_MORIS</name>
<dbReference type="Proteomes" id="UP000654370">
    <property type="component" value="Unassembled WGS sequence"/>
</dbReference>
<dbReference type="EMBL" id="JAEPQZ010000005">
    <property type="protein sequence ID" value="KAG2181114.1"/>
    <property type="molecule type" value="Genomic_DNA"/>
</dbReference>
<evidence type="ECO:0000313" key="3">
    <source>
        <dbReference type="Proteomes" id="UP000654370"/>
    </source>
</evidence>
<evidence type="ECO:0000256" key="1">
    <source>
        <dbReference type="SAM" id="MobiDB-lite"/>
    </source>
</evidence>
<feature type="compositionally biased region" description="Basic and acidic residues" evidence="1">
    <location>
        <begin position="41"/>
        <end position="53"/>
    </location>
</feature>
<gene>
    <name evidence="2" type="ORF">INT43_008696</name>
</gene>
<dbReference type="AlphaFoldDB" id="A0A8H7PX75"/>